<keyword evidence="1" id="KW-0378">Hydrolase</keyword>
<accession>A0A8J8PID7</accession>
<dbReference type="InterPro" id="IPR032466">
    <property type="entry name" value="Metal_Hydrolase"/>
</dbReference>
<dbReference type="Gene3D" id="3.20.20.140">
    <property type="entry name" value="Metal-dependent hydrolases"/>
    <property type="match status" value="1"/>
</dbReference>
<dbReference type="PANTHER" id="PTHR42206:SF1">
    <property type="entry name" value="METAL-DEPENDENT HYDROLASE"/>
    <property type="match status" value="1"/>
</dbReference>
<dbReference type="PIRSF" id="PIRSF004961">
    <property type="entry name" value="UCP004961_TatD"/>
    <property type="match status" value="1"/>
</dbReference>
<dbReference type="InterPro" id="IPR001130">
    <property type="entry name" value="TatD-like"/>
</dbReference>
<protein>
    <submittedName>
        <fullName evidence="1">Metal-dependent hydrolase</fullName>
    </submittedName>
</protein>
<gene>
    <name evidence="1" type="ORF">A3207_05960</name>
</gene>
<dbReference type="PANTHER" id="PTHR42206">
    <property type="entry name" value="METAL-DEPENDENT HYDROLASE-RELATED"/>
    <property type="match status" value="1"/>
</dbReference>
<dbReference type="Pfam" id="PF01026">
    <property type="entry name" value="TatD_DNase"/>
    <property type="match status" value="1"/>
</dbReference>
<sequence>MIPIFDNHMHLQPAGKGVEAVNIFHKYGGTHAILCHMPYSEVQITSGSSFLESYNITLRMAEKCNSETPVKLFTAVGPYPVLLIGLAEKYGMGRAVEIMKEGMESAQKLVLERKAVAIGEIGRPHFEVSPEILEASNEIMAYGMSLAKEAGCPVILHTESGTSECMADLARIADSAGLPRSRVVKHYSPPLVLEEENFGLFPSVLATRPAVSEALEKGTRFVMETDYMDEPSRPGAVLDIKTVPKRTMGYINSKRMTEEQAWKIHKDNPEELYGFSLNF</sequence>
<dbReference type="EMBL" id="LVVT01000002">
    <property type="protein sequence ID" value="TQS84377.1"/>
    <property type="molecule type" value="Genomic_DNA"/>
</dbReference>
<name>A0A8J8PID7_9ARCH</name>
<dbReference type="Proteomes" id="UP000752814">
    <property type="component" value="Unassembled WGS sequence"/>
</dbReference>
<dbReference type="AlphaFoldDB" id="A0A8J8PID7"/>
<organism evidence="1 2">
    <name type="scientific">Candidatus Methanomassiliicoccus intestinalis</name>
    <dbReference type="NCBI Taxonomy" id="1406512"/>
    <lineage>
        <taxon>Archaea</taxon>
        <taxon>Methanobacteriati</taxon>
        <taxon>Thermoplasmatota</taxon>
        <taxon>Thermoplasmata</taxon>
        <taxon>Methanomassiliicoccales</taxon>
        <taxon>Methanomassiliicoccaceae</taxon>
        <taxon>Methanomassiliicoccus</taxon>
    </lineage>
</organism>
<evidence type="ECO:0000313" key="2">
    <source>
        <dbReference type="Proteomes" id="UP000752814"/>
    </source>
</evidence>
<dbReference type="SUPFAM" id="SSF51556">
    <property type="entry name" value="Metallo-dependent hydrolases"/>
    <property type="match status" value="1"/>
</dbReference>
<dbReference type="InterPro" id="IPR011589">
    <property type="entry name" value="UCP004961"/>
</dbReference>
<dbReference type="GO" id="GO:0016788">
    <property type="term" value="F:hydrolase activity, acting on ester bonds"/>
    <property type="evidence" value="ECO:0007669"/>
    <property type="project" value="InterPro"/>
</dbReference>
<proteinExistence type="predicted"/>
<reference evidence="1" key="1">
    <citation type="submission" date="2016-03" db="EMBL/GenBank/DDBJ databases">
        <authorList>
            <person name="Borrel G."/>
            <person name="Mccann A."/>
            <person name="O'Toole P.W."/>
        </authorList>
    </citation>
    <scope>NUCLEOTIDE SEQUENCE</scope>
    <source>
        <strain evidence="1">183</strain>
    </source>
</reference>
<evidence type="ECO:0000313" key="1">
    <source>
        <dbReference type="EMBL" id="TQS84377.1"/>
    </source>
</evidence>
<comment type="caution">
    <text evidence="1">The sequence shown here is derived from an EMBL/GenBank/DDBJ whole genome shotgun (WGS) entry which is preliminary data.</text>
</comment>